<proteinExistence type="predicted"/>
<comment type="caution">
    <text evidence="3">The sequence shown here is derived from an EMBL/GenBank/DDBJ whole genome shotgun (WGS) entry which is preliminary data.</text>
</comment>
<dbReference type="SUPFAM" id="SSF81383">
    <property type="entry name" value="F-box domain"/>
    <property type="match status" value="1"/>
</dbReference>
<organism evidence="3 4">
    <name type="scientific">Staphylotrichum longicolle</name>
    <dbReference type="NCBI Taxonomy" id="669026"/>
    <lineage>
        <taxon>Eukaryota</taxon>
        <taxon>Fungi</taxon>
        <taxon>Dikarya</taxon>
        <taxon>Ascomycota</taxon>
        <taxon>Pezizomycotina</taxon>
        <taxon>Sordariomycetes</taxon>
        <taxon>Sordariomycetidae</taxon>
        <taxon>Sordariales</taxon>
        <taxon>Chaetomiaceae</taxon>
        <taxon>Staphylotrichum</taxon>
    </lineage>
</organism>
<evidence type="ECO:0000259" key="2">
    <source>
        <dbReference type="PROSITE" id="PS50181"/>
    </source>
</evidence>
<keyword evidence="4" id="KW-1185">Reference proteome</keyword>
<gene>
    <name evidence="3" type="ORF">NEMBOFW57_007146</name>
</gene>
<dbReference type="Proteomes" id="UP001197093">
    <property type="component" value="Unassembled WGS sequence"/>
</dbReference>
<sequence length="499" mass="53729">MTSPASITNIPLELVQAIVTRCCPYDIARLGATCRRLHHICHDAFVFQASFLYHVDEPTSSHVANKSALRELLLQHVQPRQATKVWARLATAACQLPILVDELYARLLPYESVPWDNSSPHPAPADPALKNIIGTLSTLAVLGYPTVNDFTVAASLTGLAARLIDPVFWQAWVPDRQPRVTLASQLAFCLATGMLGHRVLNNMPLLAKRVADWLDPASPESAVFRDLYDPASPESAVFRDLYDAGSLEGAQAAALLLASVLPWLLHADVAVRHRDDLPHPANLPLLLSTGGGALPLPLPDGNTLSHPASGSGGGDADGDADGNTGSSDPHPSVLLDDTGTPIPTTRGLSAFATAPSWSAWLRGTVDALLDDLANGEWVGYYTLSFTRESQVDAPLRGMRFTVHNHHRPGNGQGNDPDEVRVTADGGVDGVGPFRLEGTVDRLTGRVRLMKMYEGAHAWCNEGTLTPVGIVGCWGPTAQRPFGFIWMYKREWARKGAGCP</sequence>
<dbReference type="EMBL" id="JAHCVI010000003">
    <property type="protein sequence ID" value="KAG7287633.1"/>
    <property type="molecule type" value="Genomic_DNA"/>
</dbReference>
<evidence type="ECO:0000313" key="3">
    <source>
        <dbReference type="EMBL" id="KAG7287633.1"/>
    </source>
</evidence>
<dbReference type="InterPro" id="IPR001810">
    <property type="entry name" value="F-box_dom"/>
</dbReference>
<evidence type="ECO:0000256" key="1">
    <source>
        <dbReference type="SAM" id="MobiDB-lite"/>
    </source>
</evidence>
<protein>
    <recommendedName>
        <fullName evidence="2">F-box domain-containing protein</fullName>
    </recommendedName>
</protein>
<dbReference type="AlphaFoldDB" id="A0AAD4EYM5"/>
<dbReference type="PROSITE" id="PS50181">
    <property type="entry name" value="FBOX"/>
    <property type="match status" value="1"/>
</dbReference>
<dbReference type="Pfam" id="PF00646">
    <property type="entry name" value="F-box"/>
    <property type="match status" value="1"/>
</dbReference>
<reference evidence="3" key="1">
    <citation type="submission" date="2023-02" db="EMBL/GenBank/DDBJ databases">
        <authorList>
            <person name="Palmer J.M."/>
        </authorList>
    </citation>
    <scope>NUCLEOTIDE SEQUENCE</scope>
    <source>
        <strain evidence="3">FW57</strain>
    </source>
</reference>
<name>A0AAD4EYM5_9PEZI</name>
<feature type="region of interest" description="Disordered" evidence="1">
    <location>
        <begin position="297"/>
        <end position="340"/>
    </location>
</feature>
<dbReference type="InterPro" id="IPR036047">
    <property type="entry name" value="F-box-like_dom_sf"/>
</dbReference>
<feature type="domain" description="F-box" evidence="2">
    <location>
        <begin position="4"/>
        <end position="50"/>
    </location>
</feature>
<accession>A0AAD4EYM5</accession>
<evidence type="ECO:0000313" key="4">
    <source>
        <dbReference type="Proteomes" id="UP001197093"/>
    </source>
</evidence>